<dbReference type="CDD" id="cd00130">
    <property type="entry name" value="PAS"/>
    <property type="match status" value="2"/>
</dbReference>
<dbReference type="InterPro" id="IPR052016">
    <property type="entry name" value="Bact_Sigma-Reg"/>
</dbReference>
<dbReference type="SMART" id="SM00331">
    <property type="entry name" value="PP2C_SIG"/>
    <property type="match status" value="1"/>
</dbReference>
<dbReference type="SUPFAM" id="SSF55781">
    <property type="entry name" value="GAF domain-like"/>
    <property type="match status" value="1"/>
</dbReference>
<name>A0ABV8HIA0_9ACTN</name>
<dbReference type="Gene3D" id="3.30.450.20">
    <property type="entry name" value="PAS domain"/>
    <property type="match status" value="2"/>
</dbReference>
<dbReference type="InterPro" id="IPR035965">
    <property type="entry name" value="PAS-like_dom_sf"/>
</dbReference>
<dbReference type="NCBIfam" id="TIGR00229">
    <property type="entry name" value="sensory_box"/>
    <property type="match status" value="1"/>
</dbReference>
<dbReference type="Gene3D" id="3.30.450.40">
    <property type="match status" value="1"/>
</dbReference>
<dbReference type="EMBL" id="JBHSBB010000008">
    <property type="protein sequence ID" value="MFC4031610.1"/>
    <property type="molecule type" value="Genomic_DNA"/>
</dbReference>
<gene>
    <name evidence="3" type="ORF">ACFO3J_08980</name>
</gene>
<dbReference type="SMART" id="SM00065">
    <property type="entry name" value="GAF"/>
    <property type="match status" value="1"/>
</dbReference>
<keyword evidence="4" id="KW-1185">Reference proteome</keyword>
<dbReference type="Proteomes" id="UP001595765">
    <property type="component" value="Unassembled WGS sequence"/>
</dbReference>
<dbReference type="SUPFAM" id="SSF55785">
    <property type="entry name" value="PYP-like sensor domain (PAS domain)"/>
    <property type="match status" value="2"/>
</dbReference>
<evidence type="ECO:0000313" key="3">
    <source>
        <dbReference type="EMBL" id="MFC4031610.1"/>
    </source>
</evidence>
<proteinExistence type="predicted"/>
<feature type="domain" description="PAS" evidence="2">
    <location>
        <begin position="25"/>
        <end position="54"/>
    </location>
</feature>
<dbReference type="InterPro" id="IPR003018">
    <property type="entry name" value="GAF"/>
</dbReference>
<evidence type="ECO:0000313" key="4">
    <source>
        <dbReference type="Proteomes" id="UP001595765"/>
    </source>
</evidence>
<dbReference type="InterPro" id="IPR001932">
    <property type="entry name" value="PPM-type_phosphatase-like_dom"/>
</dbReference>
<dbReference type="Pfam" id="PF00989">
    <property type="entry name" value="PAS"/>
    <property type="match status" value="1"/>
</dbReference>
<sequence>MAESTGRTTRSAADSLGLVGAATALIDAGGVVLGWTEAAERAVGYSAEEVVGRSAGRLLAGGASAAEPAAWANRALAREAWSGTVRIRRKDGTDAEMTLEASPLAGEGRTDWFVTLRDPAAALFWTPAEASVSSALLARSPIGLSIWDTDLRCIWLNTAAEHQDGLLRRQRLGRLMGDVLPGEAGRDTVAAMRQVLESGEPIIEREYTWQVPGEDEERVLSASYFRLDGADGKPIGVVNMATDIDKSRARQHLLILGQAGNRIGTTLDVVRTAQELADAAVPLLADYVTVDLAETVPLGEEPLQRLPSSGSGIPVFRRAGMASIHEGVPEALWQVGEAVFVPPSSPFAHVLFSGESHFQPVTDTSPGSWLDQDPDRARIVKETGMHSLIIVPLKARGTILGEAVFLRTDNPTSFSGDDLLLIEELVGRAALSLDNARRFTRERAASIALQRNLLPHNLSGGGAVELASRYLPADTHEGVGGDWFDAFPLPDARVGLVVGDVVGHGINAAALMGQLRTVMRTLADQDLPPEELLARLDRLVIQMTEQEETAEGFGAPVMSCTCAYAVYDPLTRRCTMASAGHPPPAVLYPDGRVAVPPVPPGAPIGLGTMSYERFTLELPENSVIALYTDGLIETRTADLDAGIARLSAALNLPGTPLEQLCSHVIDTMAPPGKRSALAGAGETAARAAEDDIALLLARTRVRTRD</sequence>
<organism evidence="3 4">
    <name type="scientific">Streptomyces polygonati</name>
    <dbReference type="NCBI Taxonomy" id="1617087"/>
    <lineage>
        <taxon>Bacteria</taxon>
        <taxon>Bacillati</taxon>
        <taxon>Actinomycetota</taxon>
        <taxon>Actinomycetes</taxon>
        <taxon>Kitasatosporales</taxon>
        <taxon>Streptomycetaceae</taxon>
        <taxon>Streptomyces</taxon>
    </lineage>
</organism>
<dbReference type="RefSeq" id="WP_386427891.1">
    <property type="nucleotide sequence ID" value="NZ_JBHSBB010000008.1"/>
</dbReference>
<dbReference type="PANTHER" id="PTHR43156">
    <property type="entry name" value="STAGE II SPORULATION PROTEIN E-RELATED"/>
    <property type="match status" value="1"/>
</dbReference>
<dbReference type="SUPFAM" id="SSF81606">
    <property type="entry name" value="PP2C-like"/>
    <property type="match status" value="1"/>
</dbReference>
<dbReference type="PANTHER" id="PTHR43156:SF2">
    <property type="entry name" value="STAGE II SPORULATION PROTEIN E"/>
    <property type="match status" value="1"/>
</dbReference>
<dbReference type="Pfam" id="PF08448">
    <property type="entry name" value="PAS_4"/>
    <property type="match status" value="1"/>
</dbReference>
<dbReference type="InterPro" id="IPR013767">
    <property type="entry name" value="PAS_fold"/>
</dbReference>
<evidence type="ECO:0000259" key="2">
    <source>
        <dbReference type="PROSITE" id="PS50112"/>
    </source>
</evidence>
<dbReference type="InterPro" id="IPR036457">
    <property type="entry name" value="PPM-type-like_dom_sf"/>
</dbReference>
<dbReference type="Gene3D" id="3.60.40.10">
    <property type="entry name" value="PPM-type phosphatase domain"/>
    <property type="match status" value="1"/>
</dbReference>
<accession>A0ABV8HIA0</accession>
<dbReference type="InterPro" id="IPR029016">
    <property type="entry name" value="GAF-like_dom_sf"/>
</dbReference>
<keyword evidence="1" id="KW-0378">Hydrolase</keyword>
<dbReference type="InterPro" id="IPR013656">
    <property type="entry name" value="PAS_4"/>
</dbReference>
<reference evidence="4" key="1">
    <citation type="journal article" date="2019" name="Int. J. Syst. Evol. Microbiol.">
        <title>The Global Catalogue of Microorganisms (GCM) 10K type strain sequencing project: providing services to taxonomists for standard genome sequencing and annotation.</title>
        <authorList>
            <consortium name="The Broad Institute Genomics Platform"/>
            <consortium name="The Broad Institute Genome Sequencing Center for Infectious Disease"/>
            <person name="Wu L."/>
            <person name="Ma J."/>
        </authorList>
    </citation>
    <scope>NUCLEOTIDE SEQUENCE [LARGE SCALE GENOMIC DNA]</scope>
    <source>
        <strain evidence="4">CGMCC 4.7237</strain>
    </source>
</reference>
<dbReference type="InterPro" id="IPR000014">
    <property type="entry name" value="PAS"/>
</dbReference>
<comment type="caution">
    <text evidence="3">The sequence shown here is derived from an EMBL/GenBank/DDBJ whole genome shotgun (WGS) entry which is preliminary data.</text>
</comment>
<dbReference type="Pfam" id="PF01590">
    <property type="entry name" value="GAF"/>
    <property type="match status" value="1"/>
</dbReference>
<dbReference type="SMART" id="SM00091">
    <property type="entry name" value="PAS"/>
    <property type="match status" value="2"/>
</dbReference>
<protein>
    <submittedName>
        <fullName evidence="3">SpoIIE family protein phosphatase</fullName>
    </submittedName>
</protein>
<evidence type="ECO:0000256" key="1">
    <source>
        <dbReference type="ARBA" id="ARBA00022801"/>
    </source>
</evidence>
<dbReference type="PROSITE" id="PS50112">
    <property type="entry name" value="PAS"/>
    <property type="match status" value="1"/>
</dbReference>
<dbReference type="Pfam" id="PF07228">
    <property type="entry name" value="SpoIIE"/>
    <property type="match status" value="1"/>
</dbReference>